<keyword evidence="1" id="KW-0472">Membrane</keyword>
<feature type="transmembrane region" description="Helical" evidence="1">
    <location>
        <begin position="199"/>
        <end position="217"/>
    </location>
</feature>
<protein>
    <submittedName>
        <fullName evidence="2">Uncharacterized protein</fullName>
    </submittedName>
</protein>
<feature type="transmembrane region" description="Helical" evidence="1">
    <location>
        <begin position="155"/>
        <end position="173"/>
    </location>
</feature>
<keyword evidence="3" id="KW-1185">Reference proteome</keyword>
<proteinExistence type="predicted"/>
<accession>A0A319DJ97</accession>
<feature type="transmembrane region" description="Helical" evidence="1">
    <location>
        <begin position="35"/>
        <end position="53"/>
    </location>
</feature>
<dbReference type="Proteomes" id="UP000247810">
    <property type="component" value="Unassembled WGS sequence"/>
</dbReference>
<evidence type="ECO:0000313" key="3">
    <source>
        <dbReference type="Proteomes" id="UP000247810"/>
    </source>
</evidence>
<sequence length="272" mass="32930">MYPINTILNFNNLEVAAAINLSVYRYYYIRDLPPYLSYLSVYQIYIYIYYFSFKEKITGKNWRQARYLYKLNGPRGSKALKRRLPARYLYKLNIYTNNTIKFFSYYNYKYREVLKIYTIYINWLLIKPLQQAQQPAAGGDLLIIQSKYRILDNSAILYLSILILDPVYIDLIYKKILIYSKRYIQVKSKYYYIRDLPPYLSYLSVYQIYIYIYYFSFKEKITGKNWRQARYLYKLNGPRGSKSYPNLIQTVVITVLLCELSRAVHNRDENKQ</sequence>
<organism evidence="2 3">
    <name type="scientific">Aspergillus ellipticus CBS 707.79</name>
    <dbReference type="NCBI Taxonomy" id="1448320"/>
    <lineage>
        <taxon>Eukaryota</taxon>
        <taxon>Fungi</taxon>
        <taxon>Dikarya</taxon>
        <taxon>Ascomycota</taxon>
        <taxon>Pezizomycotina</taxon>
        <taxon>Eurotiomycetes</taxon>
        <taxon>Eurotiomycetidae</taxon>
        <taxon>Eurotiales</taxon>
        <taxon>Aspergillaceae</taxon>
        <taxon>Aspergillus</taxon>
        <taxon>Aspergillus subgen. Circumdati</taxon>
    </lineage>
</organism>
<name>A0A319DJ97_9EURO</name>
<keyword evidence="1" id="KW-1133">Transmembrane helix</keyword>
<evidence type="ECO:0000313" key="2">
    <source>
        <dbReference type="EMBL" id="PYH94147.1"/>
    </source>
</evidence>
<dbReference type="VEuPathDB" id="FungiDB:BO71DRAFT_409601"/>
<dbReference type="AlphaFoldDB" id="A0A319DJ97"/>
<gene>
    <name evidence="2" type="ORF">BO71DRAFT_409601</name>
</gene>
<evidence type="ECO:0000256" key="1">
    <source>
        <dbReference type="SAM" id="Phobius"/>
    </source>
</evidence>
<keyword evidence="1" id="KW-0812">Transmembrane</keyword>
<reference evidence="2 3" key="1">
    <citation type="submission" date="2018-02" db="EMBL/GenBank/DDBJ databases">
        <title>The genomes of Aspergillus section Nigri reveals drivers in fungal speciation.</title>
        <authorList>
            <consortium name="DOE Joint Genome Institute"/>
            <person name="Vesth T.C."/>
            <person name="Nybo J."/>
            <person name="Theobald S."/>
            <person name="Brandl J."/>
            <person name="Frisvad J.C."/>
            <person name="Nielsen K.F."/>
            <person name="Lyhne E.K."/>
            <person name="Kogle M.E."/>
            <person name="Kuo A."/>
            <person name="Riley R."/>
            <person name="Clum A."/>
            <person name="Nolan M."/>
            <person name="Lipzen A."/>
            <person name="Salamov A."/>
            <person name="Henrissat B."/>
            <person name="Wiebenga A."/>
            <person name="De vries R.P."/>
            <person name="Grigoriev I.V."/>
            <person name="Mortensen U.H."/>
            <person name="Andersen M.R."/>
            <person name="Baker S.E."/>
        </authorList>
    </citation>
    <scope>NUCLEOTIDE SEQUENCE [LARGE SCALE GENOMIC DNA]</scope>
    <source>
        <strain evidence="2 3">CBS 707.79</strain>
    </source>
</reference>
<dbReference type="EMBL" id="KZ825878">
    <property type="protein sequence ID" value="PYH94147.1"/>
    <property type="molecule type" value="Genomic_DNA"/>
</dbReference>